<dbReference type="AlphaFoldDB" id="W7LLM3"/>
<evidence type="ECO:0000313" key="3">
    <source>
        <dbReference type="Proteomes" id="UP000019270"/>
    </source>
</evidence>
<dbReference type="OrthoDB" id="2677458at2"/>
<dbReference type="Proteomes" id="UP000019270">
    <property type="component" value="Unassembled WGS sequence"/>
</dbReference>
<dbReference type="eggNOG" id="COG1366">
    <property type="taxonomic scope" value="Bacteria"/>
</dbReference>
<dbReference type="Pfam" id="PF01740">
    <property type="entry name" value="STAS"/>
    <property type="match status" value="1"/>
</dbReference>
<feature type="domain" description="STAS" evidence="1">
    <location>
        <begin position="159"/>
        <end position="270"/>
    </location>
</feature>
<name>W7LLM3_CYTFI</name>
<evidence type="ECO:0000313" key="2">
    <source>
        <dbReference type="EMBL" id="EWG13064.1"/>
    </source>
</evidence>
<sequence>MEPIQKVSAYLTQNAEVLSEEIVAEIVSRFGFEIPRQEFDAAVSMYVEFIKYLGTMIANIEDRVPEGLVEWSKGNGERAASMGGKISDIVTRYPDTRLVFTDRLRNIGKEFELTADEFISIVKKVNYILDISINETVFAFERHSEEQLKETQSQVNELSATIVPIQDSIAILPLIGNIDYDRAQIIIEKTVPRVSQLGIETLIIDFSGTVNIDIEIAKHIFDIRNILLLIGVNTIATGVRPDLAKKAVTLGIDLSSLEVYSNVLQAIRSINK</sequence>
<dbReference type="RefSeq" id="WP_035326172.1">
    <property type="nucleotide sequence ID" value="NZ_APVL01000001.1"/>
</dbReference>
<dbReference type="PANTHER" id="PTHR33745:SF8">
    <property type="entry name" value="BLUE-LIGHT PHOTORECEPTOR"/>
    <property type="match status" value="1"/>
</dbReference>
<dbReference type="CDD" id="cd07041">
    <property type="entry name" value="STAS_RsbR_RsbS_like"/>
    <property type="match status" value="1"/>
</dbReference>
<comment type="caution">
    <text evidence="2">The sequence shown here is derived from an EMBL/GenBank/DDBJ whole genome shotgun (WGS) entry which is preliminary data.</text>
</comment>
<dbReference type="Gene3D" id="3.30.750.24">
    <property type="entry name" value="STAS domain"/>
    <property type="match status" value="1"/>
</dbReference>
<protein>
    <submittedName>
        <fullName evidence="2">Anti-sigma-factor antagonist</fullName>
    </submittedName>
</protein>
<dbReference type="InterPro" id="IPR002645">
    <property type="entry name" value="STAS_dom"/>
</dbReference>
<proteinExistence type="predicted"/>
<gene>
    <name evidence="2" type="ORF">PBF_01535</name>
</gene>
<evidence type="ECO:0000259" key="1">
    <source>
        <dbReference type="PROSITE" id="PS50801"/>
    </source>
</evidence>
<dbReference type="EMBL" id="APVL01000001">
    <property type="protein sequence ID" value="EWG13064.1"/>
    <property type="molecule type" value="Genomic_DNA"/>
</dbReference>
<reference evidence="2 3" key="2">
    <citation type="journal article" date="2016" name="Sci. Rep.">
        <title>A novel serine protease, Sep1, from Bacillus firmus DS-1 has nematicidal activity and degrades multiple intestinal-associated nematode proteins.</title>
        <authorList>
            <person name="Geng C."/>
            <person name="Nie X."/>
            <person name="Tang Z."/>
            <person name="Zhang Y."/>
            <person name="Lin J."/>
            <person name="Sun M."/>
            <person name="Peng D."/>
        </authorList>
    </citation>
    <scope>NUCLEOTIDE SEQUENCE [LARGE SCALE GENOMIC DNA]</scope>
    <source>
        <strain evidence="2 3">DS1</strain>
    </source>
</reference>
<dbReference type="InterPro" id="IPR051932">
    <property type="entry name" value="Bact_StressResp_Reg"/>
</dbReference>
<reference evidence="3" key="1">
    <citation type="submission" date="2013-03" db="EMBL/GenBank/DDBJ databases">
        <title>Draft genome sequence of Bacillus firmus DS1.</title>
        <authorList>
            <person name="Peng D."/>
            <person name="Zhu L."/>
            <person name="Sun M."/>
        </authorList>
    </citation>
    <scope>NUCLEOTIDE SEQUENCE [LARGE SCALE GENOMIC DNA]</scope>
    <source>
        <strain evidence="3">DS1</strain>
    </source>
</reference>
<accession>W7LLM3</accession>
<dbReference type="PATRIC" id="fig|1307436.3.peg.340"/>
<dbReference type="PROSITE" id="PS50801">
    <property type="entry name" value="STAS"/>
    <property type="match status" value="1"/>
</dbReference>
<organism evidence="2 3">
    <name type="scientific">Cytobacillus firmus DS1</name>
    <dbReference type="NCBI Taxonomy" id="1307436"/>
    <lineage>
        <taxon>Bacteria</taxon>
        <taxon>Bacillati</taxon>
        <taxon>Bacillota</taxon>
        <taxon>Bacilli</taxon>
        <taxon>Bacillales</taxon>
        <taxon>Bacillaceae</taxon>
        <taxon>Cytobacillus</taxon>
    </lineage>
</organism>
<dbReference type="SUPFAM" id="SSF52091">
    <property type="entry name" value="SpoIIaa-like"/>
    <property type="match status" value="1"/>
</dbReference>
<dbReference type="InterPro" id="IPR036513">
    <property type="entry name" value="STAS_dom_sf"/>
</dbReference>
<dbReference type="PANTHER" id="PTHR33745">
    <property type="entry name" value="RSBT ANTAGONIST PROTEIN RSBS-RELATED"/>
    <property type="match status" value="1"/>
</dbReference>